<evidence type="ECO:0000256" key="5">
    <source>
        <dbReference type="SAM" id="Phobius"/>
    </source>
</evidence>
<protein>
    <recommendedName>
        <fullName evidence="6">G-protein coupled receptors family 1 profile domain-containing protein</fullName>
    </recommendedName>
</protein>
<dbReference type="InterPro" id="IPR000276">
    <property type="entry name" value="GPCR_Rhodpsn"/>
</dbReference>
<feature type="transmembrane region" description="Helical" evidence="5">
    <location>
        <begin position="52"/>
        <end position="76"/>
    </location>
</feature>
<dbReference type="PROSITE" id="PS50262">
    <property type="entry name" value="G_PROTEIN_RECEP_F1_2"/>
    <property type="match status" value="1"/>
</dbReference>
<keyword evidence="2 5" id="KW-0812">Transmembrane</keyword>
<feature type="transmembrane region" description="Helical" evidence="5">
    <location>
        <begin position="96"/>
        <end position="113"/>
    </location>
</feature>
<accession>A0A813W1H8</accession>
<dbReference type="EMBL" id="CAJNOR010000230">
    <property type="protein sequence ID" value="CAF0848620.1"/>
    <property type="molecule type" value="Genomic_DNA"/>
</dbReference>
<dbReference type="PANTHER" id="PTHR46641:SF25">
    <property type="entry name" value="CNMAMIDE RECEPTOR-RELATED"/>
    <property type="match status" value="1"/>
</dbReference>
<evidence type="ECO:0000256" key="2">
    <source>
        <dbReference type="ARBA" id="ARBA00022692"/>
    </source>
</evidence>
<name>A0A813W1H8_ADIRI</name>
<comment type="subcellular location">
    <subcellularLocation>
        <location evidence="1">Membrane</location>
    </subcellularLocation>
</comment>
<evidence type="ECO:0000313" key="7">
    <source>
        <dbReference type="EMBL" id="CAF0848620.1"/>
    </source>
</evidence>
<sequence length="326" mass="37338">MSSSIISLANVVSHQITIYLGIPIFFLGVIGGILNVIVFLSLKTFRQNSCALYLNVMSLVSVGYLITGLLTFIMMYGFGDDWTTRSKSYCIFREGFVHICMLIAFTCLCLATIDQYLATCSSVRWQQLCNIKAARYLCCFFTILWFLYGIVFFKSYDLVSNPSTGEFDCTVINSLFQDYFQTVHVLILLGVLPISITVIFGSLAYRNVQQLAYRTVPLVRRELDKQLTVMVLTQVVYNFFAISPYTIINAIILDSSMMADPVKNAVISCARLVSIIFLYSCFACPFYIYICGSERFRQQLIYVLFKIYFKRWRRRNVVIDVVMPLN</sequence>
<proteinExistence type="predicted"/>
<dbReference type="InterPro" id="IPR052954">
    <property type="entry name" value="GPCR-Ligand_Int"/>
</dbReference>
<dbReference type="GO" id="GO:0016020">
    <property type="term" value="C:membrane"/>
    <property type="evidence" value="ECO:0007669"/>
    <property type="project" value="UniProtKB-SubCell"/>
</dbReference>
<reference evidence="7" key="1">
    <citation type="submission" date="2021-02" db="EMBL/GenBank/DDBJ databases">
        <authorList>
            <person name="Nowell W R."/>
        </authorList>
    </citation>
    <scope>NUCLEOTIDE SEQUENCE</scope>
</reference>
<comment type="caution">
    <text evidence="7">The sequence shown here is derived from an EMBL/GenBank/DDBJ whole genome shotgun (WGS) entry which is preliminary data.</text>
</comment>
<feature type="transmembrane region" description="Helical" evidence="5">
    <location>
        <begin position="134"/>
        <end position="153"/>
    </location>
</feature>
<evidence type="ECO:0000256" key="4">
    <source>
        <dbReference type="ARBA" id="ARBA00023136"/>
    </source>
</evidence>
<dbReference type="GO" id="GO:0004930">
    <property type="term" value="F:G protein-coupled receptor activity"/>
    <property type="evidence" value="ECO:0007669"/>
    <property type="project" value="InterPro"/>
</dbReference>
<evidence type="ECO:0000256" key="1">
    <source>
        <dbReference type="ARBA" id="ARBA00004370"/>
    </source>
</evidence>
<dbReference type="SUPFAM" id="SSF81321">
    <property type="entry name" value="Family A G protein-coupled receptor-like"/>
    <property type="match status" value="1"/>
</dbReference>
<keyword evidence="8" id="KW-1185">Reference proteome</keyword>
<dbReference type="Gene3D" id="1.20.1070.10">
    <property type="entry name" value="Rhodopsin 7-helix transmembrane proteins"/>
    <property type="match status" value="1"/>
</dbReference>
<evidence type="ECO:0000313" key="8">
    <source>
        <dbReference type="Proteomes" id="UP000663828"/>
    </source>
</evidence>
<dbReference type="Proteomes" id="UP000663828">
    <property type="component" value="Unassembled WGS sequence"/>
</dbReference>
<feature type="transmembrane region" description="Helical" evidence="5">
    <location>
        <begin position="265"/>
        <end position="290"/>
    </location>
</feature>
<keyword evidence="4 5" id="KW-0472">Membrane</keyword>
<gene>
    <name evidence="7" type="ORF">XAT740_LOCUS5359</name>
</gene>
<evidence type="ECO:0000256" key="3">
    <source>
        <dbReference type="ARBA" id="ARBA00022989"/>
    </source>
</evidence>
<feature type="domain" description="G-protein coupled receptors family 1 profile" evidence="6">
    <location>
        <begin position="31"/>
        <end position="289"/>
    </location>
</feature>
<feature type="transmembrane region" description="Helical" evidence="5">
    <location>
        <begin position="183"/>
        <end position="206"/>
    </location>
</feature>
<organism evidence="7 8">
    <name type="scientific">Adineta ricciae</name>
    <name type="common">Rotifer</name>
    <dbReference type="NCBI Taxonomy" id="249248"/>
    <lineage>
        <taxon>Eukaryota</taxon>
        <taxon>Metazoa</taxon>
        <taxon>Spiralia</taxon>
        <taxon>Gnathifera</taxon>
        <taxon>Rotifera</taxon>
        <taxon>Eurotatoria</taxon>
        <taxon>Bdelloidea</taxon>
        <taxon>Adinetida</taxon>
        <taxon>Adinetidae</taxon>
        <taxon>Adineta</taxon>
    </lineage>
</organism>
<keyword evidence="3 5" id="KW-1133">Transmembrane helix</keyword>
<dbReference type="PANTHER" id="PTHR46641">
    <property type="entry name" value="FMRFAMIDE RECEPTOR-RELATED"/>
    <property type="match status" value="1"/>
</dbReference>
<dbReference type="AlphaFoldDB" id="A0A813W1H8"/>
<feature type="transmembrane region" description="Helical" evidence="5">
    <location>
        <begin position="16"/>
        <end position="40"/>
    </location>
</feature>
<dbReference type="Pfam" id="PF00001">
    <property type="entry name" value="7tm_1"/>
    <property type="match status" value="1"/>
</dbReference>
<feature type="transmembrane region" description="Helical" evidence="5">
    <location>
        <begin position="227"/>
        <end position="253"/>
    </location>
</feature>
<evidence type="ECO:0000259" key="6">
    <source>
        <dbReference type="PROSITE" id="PS50262"/>
    </source>
</evidence>
<dbReference type="InterPro" id="IPR017452">
    <property type="entry name" value="GPCR_Rhodpsn_7TM"/>
</dbReference>